<dbReference type="CDD" id="cd04301">
    <property type="entry name" value="NAT_SF"/>
    <property type="match status" value="1"/>
</dbReference>
<sequence length="183" mass="21347">MFEYKINKEVSLKLEDYTDSKGLFDLVDSSRSHLSEWLSWVDKIQTENDIKESIRRDLIDFSKQEGMYFVILYKGEIVGTVGLKYFQWDVKSAEIGYWLAPDYLGKGIMTEAVKGVMAYGFDYVSLDKIEIWAAEENLKSRSIPERLGFVQEGMRRNNELIKGTYHTMMIYGMLKSEWKTVNS</sequence>
<dbReference type="GO" id="GO:1990189">
    <property type="term" value="F:protein N-terminal-serine acetyltransferase activity"/>
    <property type="evidence" value="ECO:0007669"/>
    <property type="project" value="TreeGrafter"/>
</dbReference>
<dbReference type="Pfam" id="PF13302">
    <property type="entry name" value="Acetyltransf_3"/>
    <property type="match status" value="1"/>
</dbReference>
<dbReference type="PROSITE" id="PS51186">
    <property type="entry name" value="GNAT"/>
    <property type="match status" value="1"/>
</dbReference>
<proteinExistence type="predicted"/>
<dbReference type="GO" id="GO:0005737">
    <property type="term" value="C:cytoplasm"/>
    <property type="evidence" value="ECO:0007669"/>
    <property type="project" value="TreeGrafter"/>
</dbReference>
<dbReference type="InterPro" id="IPR016181">
    <property type="entry name" value="Acyl_CoA_acyltransferase"/>
</dbReference>
<dbReference type="InterPro" id="IPR051908">
    <property type="entry name" value="Ribosomal_N-acetyltransferase"/>
</dbReference>
<dbReference type="PANTHER" id="PTHR43441:SF12">
    <property type="entry name" value="RIBOSOMAL N-ACETYLTRANSFERASE YDAF-RELATED"/>
    <property type="match status" value="1"/>
</dbReference>
<gene>
    <name evidence="2" type="ORF">CLV38_10742</name>
</gene>
<accession>A0A2T0W8D7</accession>
<dbReference type="Gene3D" id="3.40.630.30">
    <property type="match status" value="1"/>
</dbReference>
<keyword evidence="3" id="KW-1185">Reference proteome</keyword>
<comment type="caution">
    <text evidence="2">The sequence shown here is derived from an EMBL/GenBank/DDBJ whole genome shotgun (WGS) entry which is preliminary data.</text>
</comment>
<reference evidence="2 3" key="1">
    <citation type="submission" date="2018-03" db="EMBL/GenBank/DDBJ databases">
        <title>Genomic Encyclopedia of Archaeal and Bacterial Type Strains, Phase II (KMG-II): from individual species to whole genera.</title>
        <authorList>
            <person name="Goeker M."/>
        </authorList>
    </citation>
    <scope>NUCLEOTIDE SEQUENCE [LARGE SCALE GENOMIC DNA]</scope>
    <source>
        <strain evidence="2 3">DSM 13175</strain>
    </source>
</reference>
<evidence type="ECO:0000259" key="1">
    <source>
        <dbReference type="PROSITE" id="PS51186"/>
    </source>
</evidence>
<dbReference type="RefSeq" id="WP_106192261.1">
    <property type="nucleotide sequence ID" value="NZ_PVTO01000007.1"/>
</dbReference>
<dbReference type="GO" id="GO:0008999">
    <property type="term" value="F:protein-N-terminal-alanine acetyltransferase activity"/>
    <property type="evidence" value="ECO:0007669"/>
    <property type="project" value="TreeGrafter"/>
</dbReference>
<evidence type="ECO:0000313" key="2">
    <source>
        <dbReference type="EMBL" id="PRY82968.1"/>
    </source>
</evidence>
<protein>
    <submittedName>
        <fullName evidence="2">Ribosomal-protein-serine acetyltransferase</fullName>
    </submittedName>
</protein>
<feature type="domain" description="N-acetyltransferase" evidence="1">
    <location>
        <begin position="24"/>
        <end position="171"/>
    </location>
</feature>
<name>A0A2T0W8D7_9LACT</name>
<evidence type="ECO:0000313" key="3">
    <source>
        <dbReference type="Proteomes" id="UP000238205"/>
    </source>
</evidence>
<dbReference type="OrthoDB" id="9784707at2"/>
<organism evidence="2 3">
    <name type="scientific">Alkalibacterium olivapovliticus</name>
    <dbReference type="NCBI Taxonomy" id="99907"/>
    <lineage>
        <taxon>Bacteria</taxon>
        <taxon>Bacillati</taxon>
        <taxon>Bacillota</taxon>
        <taxon>Bacilli</taxon>
        <taxon>Lactobacillales</taxon>
        <taxon>Carnobacteriaceae</taxon>
        <taxon>Alkalibacterium</taxon>
    </lineage>
</organism>
<dbReference type="SUPFAM" id="SSF55729">
    <property type="entry name" value="Acyl-CoA N-acyltransferases (Nat)"/>
    <property type="match status" value="1"/>
</dbReference>
<dbReference type="Proteomes" id="UP000238205">
    <property type="component" value="Unassembled WGS sequence"/>
</dbReference>
<dbReference type="InterPro" id="IPR000182">
    <property type="entry name" value="GNAT_dom"/>
</dbReference>
<keyword evidence="2" id="KW-0808">Transferase</keyword>
<dbReference type="AlphaFoldDB" id="A0A2T0W8D7"/>
<dbReference type="EMBL" id="PVTO01000007">
    <property type="protein sequence ID" value="PRY82968.1"/>
    <property type="molecule type" value="Genomic_DNA"/>
</dbReference>
<dbReference type="PANTHER" id="PTHR43441">
    <property type="entry name" value="RIBOSOMAL-PROTEIN-SERINE ACETYLTRANSFERASE"/>
    <property type="match status" value="1"/>
</dbReference>